<dbReference type="PROSITE" id="PS00455">
    <property type="entry name" value="AMP_BINDING"/>
    <property type="match status" value="1"/>
</dbReference>
<evidence type="ECO:0008006" key="8">
    <source>
        <dbReference type="Google" id="ProtNLM"/>
    </source>
</evidence>
<comment type="caution">
    <text evidence="6">The sequence shown here is derived from an EMBL/GenBank/DDBJ whole genome shotgun (WGS) entry which is preliminary data.</text>
</comment>
<sequence>MTARASSVVATRQARTHAESLANPVAFWSQQARGIDWFTPPTATIEATSSAPGYRWFPGGKLNTCFNAIDRHVARGRARQPALIWDSAMVGAVKTFTYADMLAEVGAVANMLRARGVGVGTTVIVYMPLVPEAVFAMLACARLGATHSVVFGGFAAKELAKRVEDCKPRVILAATCGLEPNRVVRYKPLIDEALADCKHKPGSVIVLQRAQAPEPLSAARREFDWQSEIAKVRHLAVPEPVAVDSHHPLYLLYTSGSTGMPKGVVRDNGGHAVALTWAMENVFGVRPGEVMFTASDIGWAVGHSFLVYGPMLGGCTAVMYEGKPVGTPDAGAFWRLIAQHKVKTVFTAPTAIRAIKASSSWSYSREDPEGEFVAKIKMPTLRNVFVAGERSDPDTIKHFQQLLGVPIRDNFWQTETGWPVTATAAALHGEDGTAVRIGSAGYPVAGYDVRVLVRKASQSGGPIDHDAADADHDPRNYREAKPDESGNLVVKLPLPPGCFPTLWQNEAGYVKSYLAKFPGYYDLTDSGFIDADGHVYVMSRTDDVINTAGHRLSTGAIEEVVSTHRLVAECAVVGMGDKLKGEKPIGFVVLKHLHGAGAAETTGAGAAARVARELIELVRARIGAFACFDRVVVAGRLPKTRSGKILRRTLRAMVNGAQYAVPATIEDASVLPEIEAALRGPPQARL</sequence>
<evidence type="ECO:0000256" key="1">
    <source>
        <dbReference type="ARBA" id="ARBA00006432"/>
    </source>
</evidence>
<dbReference type="Gene3D" id="3.30.300.30">
    <property type="match status" value="1"/>
</dbReference>
<dbReference type="InterPro" id="IPR000873">
    <property type="entry name" value="AMP-dep_synth/lig_dom"/>
</dbReference>
<feature type="domain" description="Acetyl-coenzyme A synthetase N-terminal" evidence="5">
    <location>
        <begin position="15"/>
        <end position="68"/>
    </location>
</feature>
<dbReference type="Gene3D" id="3.40.50.12780">
    <property type="entry name" value="N-terminal domain of ligase-like"/>
    <property type="match status" value="1"/>
</dbReference>
<dbReference type="PANTHER" id="PTHR43347:SF3">
    <property type="entry name" value="ACYL-COA SYNTHETASE SHORT-CHAIN FAMILY MEMBER 3, MITOCHONDRIAL"/>
    <property type="match status" value="1"/>
</dbReference>
<evidence type="ECO:0000313" key="6">
    <source>
        <dbReference type="EMBL" id="KAL2914802.1"/>
    </source>
</evidence>
<proteinExistence type="inferred from homology"/>
<dbReference type="EMBL" id="JADGIZ020000030">
    <property type="protein sequence ID" value="KAL2914802.1"/>
    <property type="molecule type" value="Genomic_DNA"/>
</dbReference>
<feature type="region of interest" description="Disordered" evidence="2">
    <location>
        <begin position="460"/>
        <end position="483"/>
    </location>
</feature>
<dbReference type="PANTHER" id="PTHR43347">
    <property type="entry name" value="ACYL-COA SYNTHETASE"/>
    <property type="match status" value="1"/>
</dbReference>
<dbReference type="InterPro" id="IPR045851">
    <property type="entry name" value="AMP-bd_C_sf"/>
</dbReference>
<keyword evidence="7" id="KW-1185">Reference proteome</keyword>
<evidence type="ECO:0000313" key="7">
    <source>
        <dbReference type="Proteomes" id="UP001527925"/>
    </source>
</evidence>
<comment type="similarity">
    <text evidence="1">Belongs to the ATP-dependent AMP-binding enzyme family.</text>
</comment>
<feature type="compositionally biased region" description="Basic and acidic residues" evidence="2">
    <location>
        <begin position="463"/>
        <end position="483"/>
    </location>
</feature>
<organism evidence="6 7">
    <name type="scientific">Polyrhizophydium stewartii</name>
    <dbReference type="NCBI Taxonomy" id="2732419"/>
    <lineage>
        <taxon>Eukaryota</taxon>
        <taxon>Fungi</taxon>
        <taxon>Fungi incertae sedis</taxon>
        <taxon>Chytridiomycota</taxon>
        <taxon>Chytridiomycota incertae sedis</taxon>
        <taxon>Chytridiomycetes</taxon>
        <taxon>Rhizophydiales</taxon>
        <taxon>Rhizophydiales incertae sedis</taxon>
        <taxon>Polyrhizophydium</taxon>
    </lineage>
</organism>
<reference evidence="6 7" key="1">
    <citation type="submission" date="2023-09" db="EMBL/GenBank/DDBJ databases">
        <title>Pangenome analysis of Batrachochytrium dendrobatidis and related Chytrids.</title>
        <authorList>
            <person name="Yacoub M.N."/>
            <person name="Stajich J.E."/>
            <person name="James T.Y."/>
        </authorList>
    </citation>
    <scope>NUCLEOTIDE SEQUENCE [LARGE SCALE GENOMIC DNA]</scope>
    <source>
        <strain evidence="6 7">JEL0888</strain>
    </source>
</reference>
<evidence type="ECO:0000259" key="3">
    <source>
        <dbReference type="Pfam" id="PF00501"/>
    </source>
</evidence>
<accession>A0ABR4N5I2</accession>
<dbReference type="Pfam" id="PF00501">
    <property type="entry name" value="AMP-binding"/>
    <property type="match status" value="1"/>
</dbReference>
<feature type="domain" description="AMP-dependent synthetase/ligase" evidence="3">
    <location>
        <begin position="72"/>
        <end position="452"/>
    </location>
</feature>
<dbReference type="Proteomes" id="UP001527925">
    <property type="component" value="Unassembled WGS sequence"/>
</dbReference>
<name>A0ABR4N5I2_9FUNG</name>
<evidence type="ECO:0000259" key="5">
    <source>
        <dbReference type="Pfam" id="PF16177"/>
    </source>
</evidence>
<evidence type="ECO:0000259" key="4">
    <source>
        <dbReference type="Pfam" id="PF13193"/>
    </source>
</evidence>
<dbReference type="InterPro" id="IPR032387">
    <property type="entry name" value="ACAS_N"/>
</dbReference>
<dbReference type="InterPro" id="IPR042099">
    <property type="entry name" value="ANL_N_sf"/>
</dbReference>
<feature type="domain" description="AMP-binding enzyme C-terminal" evidence="4">
    <location>
        <begin position="557"/>
        <end position="644"/>
    </location>
</feature>
<dbReference type="InterPro" id="IPR020845">
    <property type="entry name" value="AMP-binding_CS"/>
</dbReference>
<gene>
    <name evidence="6" type="ORF">HK105_205733</name>
</gene>
<protein>
    <recommendedName>
        <fullName evidence="8">Propionyl-CoA synthetase</fullName>
    </recommendedName>
</protein>
<dbReference type="InterPro" id="IPR025110">
    <property type="entry name" value="AMP-bd_C"/>
</dbReference>
<dbReference type="Pfam" id="PF13193">
    <property type="entry name" value="AMP-binding_C"/>
    <property type="match status" value="1"/>
</dbReference>
<dbReference type="Pfam" id="PF16177">
    <property type="entry name" value="ACAS_N"/>
    <property type="match status" value="1"/>
</dbReference>
<dbReference type="SUPFAM" id="SSF56801">
    <property type="entry name" value="Acetyl-CoA synthetase-like"/>
    <property type="match status" value="1"/>
</dbReference>
<evidence type="ECO:0000256" key="2">
    <source>
        <dbReference type="SAM" id="MobiDB-lite"/>
    </source>
</evidence>